<comment type="similarity">
    <text evidence="1 7">Belongs to the helicase family. RecQ subfamily.</text>
</comment>
<comment type="catalytic activity">
    <reaction evidence="6 7">
        <text>Couples ATP hydrolysis with the unwinding of duplex DNA by translocating in the 3'-5' direction.</text>
        <dbReference type="EC" id="5.6.2.4"/>
    </reaction>
</comment>
<dbReference type="GO" id="GO:0000724">
    <property type="term" value="P:double-strand break repair via homologous recombination"/>
    <property type="evidence" value="ECO:0007669"/>
    <property type="project" value="TreeGrafter"/>
</dbReference>
<dbReference type="InterPro" id="IPR001650">
    <property type="entry name" value="Helicase_C-like"/>
</dbReference>
<proteinExistence type="inferred from homology"/>
<dbReference type="InterPro" id="IPR014001">
    <property type="entry name" value="Helicase_ATP-bd"/>
</dbReference>
<keyword evidence="4 7" id="KW-0347">Helicase</keyword>
<dbReference type="Gene3D" id="3.40.50.300">
    <property type="entry name" value="P-loop containing nucleotide triphosphate hydrolases"/>
    <property type="match status" value="3"/>
</dbReference>
<evidence type="ECO:0000256" key="5">
    <source>
        <dbReference type="ARBA" id="ARBA00022840"/>
    </source>
</evidence>
<dbReference type="EMBL" id="KZ452037">
    <property type="protein sequence ID" value="PKA49572.1"/>
    <property type="molecule type" value="Genomic_DNA"/>
</dbReference>
<dbReference type="PROSITE" id="PS51194">
    <property type="entry name" value="HELICASE_CTER"/>
    <property type="match status" value="1"/>
</dbReference>
<dbReference type="PANTHER" id="PTHR13710">
    <property type="entry name" value="DNA HELICASE RECQ FAMILY MEMBER"/>
    <property type="match status" value="1"/>
</dbReference>
<dbReference type="AlphaFoldDB" id="A0A2I0A1Z1"/>
<reference evidence="12 13" key="1">
    <citation type="journal article" date="2017" name="Nature">
        <title>The Apostasia genome and the evolution of orchids.</title>
        <authorList>
            <person name="Zhang G.Q."/>
            <person name="Liu K.W."/>
            <person name="Li Z."/>
            <person name="Lohaus R."/>
            <person name="Hsiao Y.Y."/>
            <person name="Niu S.C."/>
            <person name="Wang J.Y."/>
            <person name="Lin Y.C."/>
            <person name="Xu Q."/>
            <person name="Chen L.J."/>
            <person name="Yoshida K."/>
            <person name="Fujiwara S."/>
            <person name="Wang Z.W."/>
            <person name="Zhang Y.Q."/>
            <person name="Mitsuda N."/>
            <person name="Wang M."/>
            <person name="Liu G.H."/>
            <person name="Pecoraro L."/>
            <person name="Huang H.X."/>
            <person name="Xiao X.J."/>
            <person name="Lin M."/>
            <person name="Wu X.Y."/>
            <person name="Wu W.L."/>
            <person name="Chen Y.Y."/>
            <person name="Chang S.B."/>
            <person name="Sakamoto S."/>
            <person name="Ohme-Takagi M."/>
            <person name="Yagi M."/>
            <person name="Zeng S.J."/>
            <person name="Shen C.Y."/>
            <person name="Yeh C.M."/>
            <person name="Luo Y.B."/>
            <person name="Tsai W.C."/>
            <person name="Van de Peer Y."/>
            <person name="Liu Z.J."/>
        </authorList>
    </citation>
    <scope>NUCLEOTIDE SEQUENCE [LARGE SCALE GENOMIC DNA]</scope>
    <source>
        <strain evidence="13">cv. Shenzhen</strain>
        <tissue evidence="12">Stem</tissue>
    </source>
</reference>
<sequence length="900" mass="100824">MQEKSGLECNHMSGNGKKRQTKKTGFYVKNSCDMLIIEFPFVLSRQLRGASDFSSLFLNRHSPCFTSAFVHCFVHFLCILTLDIFVMQFLMKGTLSSSSNVSRSENTLQNEDLEKLLNQYFGYSGFRGKQLEAIKTVLSGKDCFCLMPTGGGKSMCYQVPALATPGIVLDWIEINLLLGEELRNKLDELSILEGQQGDQLVGTIIQTQPGFPQQPYMPCSLMETTTGGGMEMDGLDSTRVRVFLWRLSKDIHEDLNSGKPLVKLLYVTPELVATSGFMAKLIKAHNRGLLSLIAVDEAHCISTWGHDFRPSYRKLSTLRGHLPDVPILALTATAVPKVQKDVIESLQMRQPLVLRASFNRPNICYEVRYKDLLNDVYADLSNLLKSSGEICSIIYCLERSTCDELSSHLSRNGISSAAYHAGLNSKKRSAVLDDWLSSRMQVVVATVAFGYFSLCRLVAVGLPSSLLSGLLALDLRKDVRVVCHFNIPKSIEAFYQESGRAGRDQLPSRSVLYYGLEDRKRMEFILSSTINKKSQSSTLSDEILQKSLVDFKQMVDYCESSGCRRKLILKNFGEEVSASLCQKSCDACKSPFLISSCLAELSHVGTMSKKGGLAPVFIQRSSNTASYVPASEFWERNEEVMSDEEISNSEDEADAVKHIARSKVLTKTDIDAKFEALQQAEEIYYQNKWPKKQVKGGLCDRNIISVALREASRNRLLNTLHQAKERLGNHLLDVDSAALLLEQDCFKKYEKVGKTFYNSQIAATVRWLSSATYEQISNKIMAQSNSIDSEIKKDEIENSATPESFFPADKDVPIEKEKQNQDDISGKYFSESAMEDIPFRNLDLPRIPSFSEFVNRNTKIHQPRSHSLDLSSSGSGAAARKRLDAENLQRTGVDKKRRSK</sequence>
<dbReference type="Pfam" id="PF00271">
    <property type="entry name" value="Helicase_C"/>
    <property type="match status" value="1"/>
</dbReference>
<feature type="domain" description="Helicase C-terminal" evidence="11">
    <location>
        <begin position="379"/>
        <end position="545"/>
    </location>
</feature>
<comment type="catalytic activity">
    <reaction evidence="7">
        <text>ATP + H2O = ADP + phosphate + H(+)</text>
        <dbReference type="Rhea" id="RHEA:13065"/>
        <dbReference type="ChEBI" id="CHEBI:15377"/>
        <dbReference type="ChEBI" id="CHEBI:15378"/>
        <dbReference type="ChEBI" id="CHEBI:30616"/>
        <dbReference type="ChEBI" id="CHEBI:43474"/>
        <dbReference type="ChEBI" id="CHEBI:456216"/>
    </reaction>
</comment>
<keyword evidence="5 7" id="KW-0067">ATP-binding</keyword>
<evidence type="ECO:0000256" key="3">
    <source>
        <dbReference type="ARBA" id="ARBA00022801"/>
    </source>
</evidence>
<evidence type="ECO:0000256" key="2">
    <source>
        <dbReference type="ARBA" id="ARBA00022741"/>
    </source>
</evidence>
<protein>
    <recommendedName>
        <fullName evidence="7">ATP-dependent DNA helicase</fullName>
        <ecNumber evidence="7">5.6.2.4</ecNumber>
    </recommendedName>
</protein>
<dbReference type="EC" id="5.6.2.4" evidence="7"/>
<gene>
    <name evidence="12" type="primary">RECQL3</name>
    <name evidence="12" type="ORF">AXF42_Ash004112</name>
</gene>
<feature type="compositionally biased region" description="Low complexity" evidence="8">
    <location>
        <begin position="868"/>
        <end position="878"/>
    </location>
</feature>
<dbReference type="Pfam" id="PF16124">
    <property type="entry name" value="RecQ_Zn_bind"/>
    <property type="match status" value="1"/>
</dbReference>
<accession>A0A2I0A1Z1</accession>
<keyword evidence="13" id="KW-1185">Reference proteome</keyword>
<keyword evidence="3 7" id="KW-0378">Hydrolase</keyword>
<keyword evidence="7" id="KW-0539">Nucleus</keyword>
<evidence type="ECO:0000256" key="6">
    <source>
        <dbReference type="ARBA" id="ARBA00034617"/>
    </source>
</evidence>
<dbReference type="InterPro" id="IPR027417">
    <property type="entry name" value="P-loop_NTPase"/>
</dbReference>
<feature type="region of interest" description="Disordered" evidence="8">
    <location>
        <begin position="861"/>
        <end position="900"/>
    </location>
</feature>
<dbReference type="PROSITE" id="PS51192">
    <property type="entry name" value="HELICASE_ATP_BIND_1"/>
    <property type="match status" value="1"/>
</dbReference>
<dbReference type="OrthoDB" id="10261556at2759"/>
<evidence type="ECO:0000313" key="13">
    <source>
        <dbReference type="Proteomes" id="UP000236161"/>
    </source>
</evidence>
<dbReference type="GO" id="GO:0043138">
    <property type="term" value="F:3'-5' DNA helicase activity"/>
    <property type="evidence" value="ECO:0007669"/>
    <property type="project" value="UniProtKB-EC"/>
</dbReference>
<dbReference type="InterPro" id="IPR004589">
    <property type="entry name" value="DNA_helicase_ATP-dep_RecQ"/>
</dbReference>
<keyword evidence="9" id="KW-0812">Transmembrane</keyword>
<keyword evidence="9" id="KW-1133">Transmembrane helix</keyword>
<dbReference type="SUPFAM" id="SSF52540">
    <property type="entry name" value="P-loop containing nucleoside triphosphate hydrolases"/>
    <property type="match status" value="2"/>
</dbReference>
<dbReference type="Proteomes" id="UP000236161">
    <property type="component" value="Unassembled WGS sequence"/>
</dbReference>
<dbReference type="GO" id="GO:0005694">
    <property type="term" value="C:chromosome"/>
    <property type="evidence" value="ECO:0007669"/>
    <property type="project" value="TreeGrafter"/>
</dbReference>
<dbReference type="SMART" id="SM00487">
    <property type="entry name" value="DEXDc"/>
    <property type="match status" value="1"/>
</dbReference>
<evidence type="ECO:0000256" key="8">
    <source>
        <dbReference type="SAM" id="MobiDB-lite"/>
    </source>
</evidence>
<evidence type="ECO:0000256" key="4">
    <source>
        <dbReference type="ARBA" id="ARBA00022806"/>
    </source>
</evidence>
<dbReference type="SMART" id="SM00490">
    <property type="entry name" value="HELICc"/>
    <property type="match status" value="1"/>
</dbReference>
<evidence type="ECO:0000259" key="11">
    <source>
        <dbReference type="PROSITE" id="PS51194"/>
    </source>
</evidence>
<dbReference type="GO" id="GO:0016887">
    <property type="term" value="F:ATP hydrolysis activity"/>
    <property type="evidence" value="ECO:0007669"/>
    <property type="project" value="RHEA"/>
</dbReference>
<organism evidence="12 13">
    <name type="scientific">Apostasia shenzhenica</name>
    <dbReference type="NCBI Taxonomy" id="1088818"/>
    <lineage>
        <taxon>Eukaryota</taxon>
        <taxon>Viridiplantae</taxon>
        <taxon>Streptophyta</taxon>
        <taxon>Embryophyta</taxon>
        <taxon>Tracheophyta</taxon>
        <taxon>Spermatophyta</taxon>
        <taxon>Magnoliopsida</taxon>
        <taxon>Liliopsida</taxon>
        <taxon>Asparagales</taxon>
        <taxon>Orchidaceae</taxon>
        <taxon>Apostasioideae</taxon>
        <taxon>Apostasia</taxon>
    </lineage>
</organism>
<dbReference type="GO" id="GO:0003676">
    <property type="term" value="F:nucleic acid binding"/>
    <property type="evidence" value="ECO:0007669"/>
    <property type="project" value="InterPro"/>
</dbReference>
<name>A0A2I0A1Z1_9ASPA</name>
<dbReference type="Pfam" id="PF00270">
    <property type="entry name" value="DEAD"/>
    <property type="match status" value="2"/>
</dbReference>
<feature type="transmembrane region" description="Helical" evidence="9">
    <location>
        <begin position="68"/>
        <end position="91"/>
    </location>
</feature>
<evidence type="ECO:0000256" key="1">
    <source>
        <dbReference type="ARBA" id="ARBA00005446"/>
    </source>
</evidence>
<comment type="subcellular location">
    <subcellularLocation>
        <location evidence="7">Nucleus</location>
    </subcellularLocation>
</comment>
<dbReference type="InterPro" id="IPR032284">
    <property type="entry name" value="RecQ_Zn-bd"/>
</dbReference>
<dbReference type="NCBIfam" id="TIGR00614">
    <property type="entry name" value="recQ_fam"/>
    <property type="match status" value="1"/>
</dbReference>
<dbReference type="STRING" id="1088818.A0A2I0A1Z1"/>
<dbReference type="GO" id="GO:0005524">
    <property type="term" value="F:ATP binding"/>
    <property type="evidence" value="ECO:0007669"/>
    <property type="project" value="UniProtKB-KW"/>
</dbReference>
<feature type="domain" description="Helicase ATP-binding" evidence="10">
    <location>
        <begin position="134"/>
        <end position="352"/>
    </location>
</feature>
<keyword evidence="2 7" id="KW-0547">Nucleotide-binding</keyword>
<evidence type="ECO:0000313" key="12">
    <source>
        <dbReference type="EMBL" id="PKA49572.1"/>
    </source>
</evidence>
<dbReference type="FunFam" id="3.40.50.300:FF:002061">
    <property type="entry name" value="RecQ family DNA helicase"/>
    <property type="match status" value="1"/>
</dbReference>
<dbReference type="CDD" id="cd17920">
    <property type="entry name" value="DEXHc_RecQ"/>
    <property type="match status" value="1"/>
</dbReference>
<evidence type="ECO:0000256" key="7">
    <source>
        <dbReference type="RuleBase" id="RU364117"/>
    </source>
</evidence>
<dbReference type="GO" id="GO:0005634">
    <property type="term" value="C:nucleus"/>
    <property type="evidence" value="ECO:0007669"/>
    <property type="project" value="UniProtKB-SubCell"/>
</dbReference>
<evidence type="ECO:0000259" key="10">
    <source>
        <dbReference type="PROSITE" id="PS51192"/>
    </source>
</evidence>
<evidence type="ECO:0000256" key="9">
    <source>
        <dbReference type="SAM" id="Phobius"/>
    </source>
</evidence>
<dbReference type="PANTHER" id="PTHR13710:SF155">
    <property type="entry name" value="ATP-DEPENDENT DNA HELICASE Q-LIKE 3"/>
    <property type="match status" value="1"/>
</dbReference>
<dbReference type="GO" id="GO:0005737">
    <property type="term" value="C:cytoplasm"/>
    <property type="evidence" value="ECO:0007669"/>
    <property type="project" value="TreeGrafter"/>
</dbReference>
<dbReference type="GO" id="GO:0009378">
    <property type="term" value="F:four-way junction helicase activity"/>
    <property type="evidence" value="ECO:0007669"/>
    <property type="project" value="TreeGrafter"/>
</dbReference>
<dbReference type="InterPro" id="IPR011545">
    <property type="entry name" value="DEAD/DEAH_box_helicase_dom"/>
</dbReference>
<keyword evidence="9" id="KW-0472">Membrane</keyword>